<feature type="domain" description="C-type lectin" evidence="1">
    <location>
        <begin position="178"/>
        <end position="305"/>
    </location>
</feature>
<feature type="non-terminal residue" evidence="2">
    <location>
        <position position="1"/>
    </location>
</feature>
<name>A0ABQ5S3W4_9CHLO</name>
<proteinExistence type="predicted"/>
<comment type="caution">
    <text evidence="2">The sequence shown here is derived from an EMBL/GenBank/DDBJ whole genome shotgun (WGS) entry which is preliminary data.</text>
</comment>
<dbReference type="InterPro" id="IPR016187">
    <property type="entry name" value="CTDL_fold"/>
</dbReference>
<accession>A0ABQ5S3W4</accession>
<dbReference type="Proteomes" id="UP001165090">
    <property type="component" value="Unassembled WGS sequence"/>
</dbReference>
<keyword evidence="3" id="KW-1185">Reference proteome</keyword>
<dbReference type="InterPro" id="IPR001304">
    <property type="entry name" value="C-type_lectin-like"/>
</dbReference>
<reference evidence="2 3" key="1">
    <citation type="journal article" date="2023" name="IScience">
        <title>Expanded male sex-determining region conserved during the evolution of homothallism in the green alga Volvox.</title>
        <authorList>
            <person name="Yamamoto K."/>
            <person name="Matsuzaki R."/>
            <person name="Mahakham W."/>
            <person name="Heman W."/>
            <person name="Sekimoto H."/>
            <person name="Kawachi M."/>
            <person name="Minakuchi Y."/>
            <person name="Toyoda A."/>
            <person name="Nozaki H."/>
        </authorList>
    </citation>
    <scope>NUCLEOTIDE SEQUENCE [LARGE SCALE GENOMIC DNA]</scope>
    <source>
        <strain evidence="2 3">NIES-4468</strain>
    </source>
</reference>
<dbReference type="Gene3D" id="3.10.100.10">
    <property type="entry name" value="Mannose-Binding Protein A, subunit A"/>
    <property type="match status" value="1"/>
</dbReference>
<evidence type="ECO:0000313" key="3">
    <source>
        <dbReference type="Proteomes" id="UP001165090"/>
    </source>
</evidence>
<sequence length="305" mass="29872">PTDSQSLCAAYGMTPAPLYDTATQSAILQRLATANAYWIGYVVNTTNGTTAAPPASWIDGTPLSYSLLPPNIGAVAGEAAIRGSNGDGGGGSVLCGALLPTALPPPAAVVPNTTSATNTSSTASGGIKGGSWMLSRCDAAAASPFCMGSALGPMLTPPGIIPLATTGNASDASGQVLYVFSGSGASAVTANFSTAASQCRQLGGTLAVFDGDGALEGLASWHSAVLGPVWLGLRLPSATWTDGTNLSYSNWAGGVTPAGINGACAMLALTAMGNGSRSSTSASSGVGGALQRGDWGAASCHSLLP</sequence>
<evidence type="ECO:0000313" key="2">
    <source>
        <dbReference type="EMBL" id="GLI64593.1"/>
    </source>
</evidence>
<organism evidence="2 3">
    <name type="scientific">Volvox africanus</name>
    <dbReference type="NCBI Taxonomy" id="51714"/>
    <lineage>
        <taxon>Eukaryota</taxon>
        <taxon>Viridiplantae</taxon>
        <taxon>Chlorophyta</taxon>
        <taxon>core chlorophytes</taxon>
        <taxon>Chlorophyceae</taxon>
        <taxon>CS clade</taxon>
        <taxon>Chlamydomonadales</taxon>
        <taxon>Volvocaceae</taxon>
        <taxon>Volvox</taxon>
    </lineage>
</organism>
<dbReference type="SUPFAM" id="SSF56436">
    <property type="entry name" value="C-type lectin-like"/>
    <property type="match status" value="2"/>
</dbReference>
<evidence type="ECO:0000259" key="1">
    <source>
        <dbReference type="PROSITE" id="PS50041"/>
    </source>
</evidence>
<feature type="non-terminal residue" evidence="2">
    <location>
        <position position="305"/>
    </location>
</feature>
<protein>
    <recommendedName>
        <fullName evidence="1">C-type lectin domain-containing protein</fullName>
    </recommendedName>
</protein>
<dbReference type="EMBL" id="BSDZ01000020">
    <property type="protein sequence ID" value="GLI64593.1"/>
    <property type="molecule type" value="Genomic_DNA"/>
</dbReference>
<dbReference type="SMART" id="SM00034">
    <property type="entry name" value="CLECT"/>
    <property type="match status" value="1"/>
</dbReference>
<gene>
    <name evidence="2" type="ORF">VaNZ11_007852</name>
</gene>
<dbReference type="InterPro" id="IPR016186">
    <property type="entry name" value="C-type_lectin-like/link_sf"/>
</dbReference>
<dbReference type="PROSITE" id="PS50041">
    <property type="entry name" value="C_TYPE_LECTIN_2"/>
    <property type="match status" value="1"/>
</dbReference>
<dbReference type="CDD" id="cd00037">
    <property type="entry name" value="CLECT"/>
    <property type="match status" value="1"/>
</dbReference>